<dbReference type="InterPro" id="IPR012348">
    <property type="entry name" value="RNR-like"/>
</dbReference>
<protein>
    <recommendedName>
        <fullName evidence="3">Para-aminobenzoate N-oxygenase AurF</fullName>
    </recommendedName>
</protein>
<gene>
    <name evidence="1" type="ORF">GCM10023149_52030</name>
</gene>
<accession>A0ABP8HKB5</accession>
<dbReference type="EMBL" id="BAABFT010000026">
    <property type="protein sequence ID" value="GAA4340542.1"/>
    <property type="molecule type" value="Genomic_DNA"/>
</dbReference>
<comment type="caution">
    <text evidence="1">The sequence shown here is derived from an EMBL/GenBank/DDBJ whole genome shotgun (WGS) entry which is preliminary data.</text>
</comment>
<dbReference type="InterPro" id="IPR009078">
    <property type="entry name" value="Ferritin-like_SF"/>
</dbReference>
<evidence type="ECO:0000313" key="2">
    <source>
        <dbReference type="Proteomes" id="UP001500582"/>
    </source>
</evidence>
<dbReference type="Gene3D" id="1.10.620.20">
    <property type="entry name" value="Ribonucleotide Reductase, subunit A"/>
    <property type="match status" value="1"/>
</dbReference>
<dbReference type="InterPro" id="IPR025859">
    <property type="entry name" value="AurF/CmlI"/>
</dbReference>
<dbReference type="Pfam" id="PF11583">
    <property type="entry name" value="AurF"/>
    <property type="match status" value="1"/>
</dbReference>
<sequence length="292" mass="34664">MQAFEVERLIKISKERPLLPETYVPWQLDPAEQDIYLPEILHSLEGLDIYNTLSTQQKLDLGRHEAVQVMYSYGWGEGLFCVFMSRYMLTLKPTDVEYRFLLRELIEEYRHQEMFAQAVACLQGDPLPPTRFHKFIGQFSTKYFAADYLFMGSVAIELVTDTYGNYSRREPRIYPVLKKVFDLHNIEEGRHIHFTKWLLERYTAKAGYIKRSAYSFVILFNIYFLRTLYVKKEIFERIGIKNADAVYQLAFNNYKKKFADACLQNIIEFVASWGGFNRTTRWAWRWLLNAKV</sequence>
<name>A0ABP8HKB5_9SPHI</name>
<dbReference type="Proteomes" id="UP001500582">
    <property type="component" value="Unassembled WGS sequence"/>
</dbReference>
<evidence type="ECO:0008006" key="3">
    <source>
        <dbReference type="Google" id="ProtNLM"/>
    </source>
</evidence>
<evidence type="ECO:0000313" key="1">
    <source>
        <dbReference type="EMBL" id="GAA4340542.1"/>
    </source>
</evidence>
<proteinExistence type="predicted"/>
<reference evidence="2" key="1">
    <citation type="journal article" date="2019" name="Int. J. Syst. Evol. Microbiol.">
        <title>The Global Catalogue of Microorganisms (GCM) 10K type strain sequencing project: providing services to taxonomists for standard genome sequencing and annotation.</title>
        <authorList>
            <consortium name="The Broad Institute Genomics Platform"/>
            <consortium name="The Broad Institute Genome Sequencing Center for Infectious Disease"/>
            <person name="Wu L."/>
            <person name="Ma J."/>
        </authorList>
    </citation>
    <scope>NUCLEOTIDE SEQUENCE [LARGE SCALE GENOMIC DNA]</scope>
    <source>
        <strain evidence="2">JCM 17705</strain>
    </source>
</reference>
<dbReference type="SUPFAM" id="SSF47240">
    <property type="entry name" value="Ferritin-like"/>
    <property type="match status" value="1"/>
</dbReference>
<keyword evidence="2" id="KW-1185">Reference proteome</keyword>
<dbReference type="RefSeq" id="WP_345214161.1">
    <property type="nucleotide sequence ID" value="NZ_BAABFT010000026.1"/>
</dbReference>
<organism evidence="1 2">
    <name type="scientific">Mucilaginibacter gynuensis</name>
    <dbReference type="NCBI Taxonomy" id="1302236"/>
    <lineage>
        <taxon>Bacteria</taxon>
        <taxon>Pseudomonadati</taxon>
        <taxon>Bacteroidota</taxon>
        <taxon>Sphingobacteriia</taxon>
        <taxon>Sphingobacteriales</taxon>
        <taxon>Sphingobacteriaceae</taxon>
        <taxon>Mucilaginibacter</taxon>
    </lineage>
</organism>